<dbReference type="RefSeq" id="WP_251879026.1">
    <property type="nucleotide sequence ID" value="NZ_CP082275.1"/>
</dbReference>
<gene>
    <name evidence="1" type="ORF">K6Q96_07080</name>
</gene>
<name>A0ABY4WXQ2_9GAMM</name>
<proteinExistence type="predicted"/>
<protein>
    <recommendedName>
        <fullName evidence="3">Topoisomerase II</fullName>
    </recommendedName>
</protein>
<organism evidence="1 2">
    <name type="scientific">Grimontia kaedaensis</name>
    <dbReference type="NCBI Taxonomy" id="2872157"/>
    <lineage>
        <taxon>Bacteria</taxon>
        <taxon>Pseudomonadati</taxon>
        <taxon>Pseudomonadota</taxon>
        <taxon>Gammaproteobacteria</taxon>
        <taxon>Vibrionales</taxon>
        <taxon>Vibrionaceae</taxon>
        <taxon>Grimontia</taxon>
    </lineage>
</organism>
<evidence type="ECO:0000313" key="1">
    <source>
        <dbReference type="EMBL" id="USH03748.1"/>
    </source>
</evidence>
<sequence length="116" mass="12522">MGVLQIVLLNNEQWVIQIANTDVLYGFVGTTLEEQALNVQQLSTAMEQGVEFLGQSIDAILELPDLAVPADVVQQLFATTDELYYLAQFVQGAIDGQTLIDILDIVGSALAEILAA</sequence>
<dbReference type="EMBL" id="CP082275">
    <property type="protein sequence ID" value="USH03748.1"/>
    <property type="molecule type" value="Genomic_DNA"/>
</dbReference>
<evidence type="ECO:0008006" key="3">
    <source>
        <dbReference type="Google" id="ProtNLM"/>
    </source>
</evidence>
<dbReference type="Proteomes" id="UP001056255">
    <property type="component" value="Chromosome I"/>
</dbReference>
<evidence type="ECO:0000313" key="2">
    <source>
        <dbReference type="Proteomes" id="UP001056255"/>
    </source>
</evidence>
<keyword evidence="2" id="KW-1185">Reference proteome</keyword>
<reference evidence="1" key="1">
    <citation type="submission" date="2021-08" db="EMBL/GenBank/DDBJ databases">
        <authorList>
            <person name="Sakaguchi M."/>
            <person name="Kikuchi T."/>
            <person name="Urbanczyk H."/>
        </authorList>
    </citation>
    <scope>NUCLEOTIDE SEQUENCE</scope>
    <source>
        <strain evidence="1">020920N</strain>
    </source>
</reference>
<accession>A0ABY4WXQ2</accession>